<dbReference type="Proteomes" id="UP000198841">
    <property type="component" value="Unassembled WGS sequence"/>
</dbReference>
<dbReference type="EMBL" id="FOSD01000006">
    <property type="protein sequence ID" value="SFK32580.1"/>
    <property type="molecule type" value="Genomic_DNA"/>
</dbReference>
<comment type="caution">
    <text evidence="1">The sequence shown here is derived from an EMBL/GenBank/DDBJ whole genome shotgun (WGS) entry which is preliminary data.</text>
</comment>
<sequence>MRMHKAEEYTVSVRLEIIEDENYFVGRVAELPDVEEYADSAEEAMSLVLDSIRTTQRVFAEEGREFPTPLVFDRESKNASGRVTLRLRKSTHYKAVVEAESEGVSLNSYLSSLIESNIALAGFSEATNKLNFVQQNIQKLTTLVEKISTNSDMHLTIFSTLFRKTAFSMQSKVNYLLEDEIEYESQSQPSFARLNVSFMQGDKHVSC</sequence>
<reference evidence="1 2" key="1">
    <citation type="submission" date="2016-10" db="EMBL/GenBank/DDBJ databases">
        <authorList>
            <person name="Varghese N."/>
            <person name="Submissions S."/>
        </authorList>
    </citation>
    <scope>NUCLEOTIDE SEQUENCE [LARGE SCALE GENOMIC DNA]</scope>
    <source>
        <strain evidence="1 2">YR512</strain>
    </source>
</reference>
<name>A0A1I3YLF2_9GAMM</name>
<protein>
    <submittedName>
        <fullName evidence="1">Predicted nuclease of the RNAse H fold, HicB family</fullName>
    </submittedName>
</protein>
<gene>
    <name evidence="1" type="ORF">SAMN05518863_106125</name>
</gene>
<evidence type="ECO:0000313" key="2">
    <source>
        <dbReference type="Proteomes" id="UP000198841"/>
    </source>
</evidence>
<accession>A0A1I3YLF2</accession>
<dbReference type="SUPFAM" id="SSF143100">
    <property type="entry name" value="TTHA1013/TTHA0281-like"/>
    <property type="match status" value="1"/>
</dbReference>
<dbReference type="InterPro" id="IPR008651">
    <property type="entry name" value="Uncharacterised_HicB"/>
</dbReference>
<evidence type="ECO:0000313" key="1">
    <source>
        <dbReference type="EMBL" id="SFK32580.1"/>
    </source>
</evidence>
<dbReference type="Pfam" id="PF05534">
    <property type="entry name" value="HicB"/>
    <property type="match status" value="1"/>
</dbReference>
<keyword evidence="2" id="KW-1185">Reference proteome</keyword>
<organism evidence="1 2">
    <name type="scientific">Candidatus Pantoea symbiotica</name>
    <dbReference type="NCBI Taxonomy" id="1884370"/>
    <lineage>
        <taxon>Bacteria</taxon>
        <taxon>Pseudomonadati</taxon>
        <taxon>Pseudomonadota</taxon>
        <taxon>Gammaproteobacteria</taxon>
        <taxon>Enterobacterales</taxon>
        <taxon>Erwiniaceae</taxon>
        <taxon>Pantoea</taxon>
    </lineage>
</organism>
<dbReference type="InterPro" id="IPR035069">
    <property type="entry name" value="TTHA1013/TTHA0281-like"/>
</dbReference>
<proteinExistence type="predicted"/>